<proteinExistence type="predicted"/>
<evidence type="ECO:0000313" key="1">
    <source>
        <dbReference type="EMBL" id="GAA4079907.1"/>
    </source>
</evidence>
<organism evidence="1 2">
    <name type="scientific">Actinomadura miaoliensis</name>
    <dbReference type="NCBI Taxonomy" id="430685"/>
    <lineage>
        <taxon>Bacteria</taxon>
        <taxon>Bacillati</taxon>
        <taxon>Actinomycetota</taxon>
        <taxon>Actinomycetes</taxon>
        <taxon>Streptosporangiales</taxon>
        <taxon>Thermomonosporaceae</taxon>
        <taxon>Actinomadura</taxon>
    </lineage>
</organism>
<evidence type="ECO:0008006" key="3">
    <source>
        <dbReference type="Google" id="ProtNLM"/>
    </source>
</evidence>
<gene>
    <name evidence="1" type="ORF">GCM10022214_42940</name>
</gene>
<dbReference type="RefSeq" id="WP_344950199.1">
    <property type="nucleotide sequence ID" value="NZ_BAAAZG010000027.1"/>
</dbReference>
<dbReference type="Proteomes" id="UP001500683">
    <property type="component" value="Unassembled WGS sequence"/>
</dbReference>
<reference evidence="2" key="1">
    <citation type="journal article" date="2019" name="Int. J. Syst. Evol. Microbiol.">
        <title>The Global Catalogue of Microorganisms (GCM) 10K type strain sequencing project: providing services to taxonomists for standard genome sequencing and annotation.</title>
        <authorList>
            <consortium name="The Broad Institute Genomics Platform"/>
            <consortium name="The Broad Institute Genome Sequencing Center for Infectious Disease"/>
            <person name="Wu L."/>
            <person name="Ma J."/>
        </authorList>
    </citation>
    <scope>NUCLEOTIDE SEQUENCE [LARGE SCALE GENOMIC DNA]</scope>
    <source>
        <strain evidence="2">JCM 16702</strain>
    </source>
</reference>
<protein>
    <recommendedName>
        <fullName evidence="3">GNAT family N-acetyltransferase</fullName>
    </recommendedName>
</protein>
<name>A0ABP7W2V9_9ACTN</name>
<accession>A0ABP7W2V9</accession>
<comment type="caution">
    <text evidence="1">The sequence shown here is derived from an EMBL/GenBank/DDBJ whole genome shotgun (WGS) entry which is preliminary data.</text>
</comment>
<sequence length="151" mass="17307">MTTKPFDYEALLSTTPTRWRELGLHWHCYTWRGTGEEWDDEAQRQDLSSSLPPTAVRGWLGKPARMMRAVEHTPESAVAWLRAQWTPLTPDALHGDPEGFLTSETRWRLALYDLRSGVDVYWTLWTTGPSLHAFAVIGTSTPCHPTWSRAR</sequence>
<dbReference type="EMBL" id="BAAAZG010000027">
    <property type="protein sequence ID" value="GAA4079907.1"/>
    <property type="molecule type" value="Genomic_DNA"/>
</dbReference>
<evidence type="ECO:0000313" key="2">
    <source>
        <dbReference type="Proteomes" id="UP001500683"/>
    </source>
</evidence>
<keyword evidence="2" id="KW-1185">Reference proteome</keyword>